<reference evidence="1 2" key="1">
    <citation type="submission" date="2013-11" db="EMBL/GenBank/DDBJ databases">
        <title>The Damaraland mole rat (Fukomys damarensis) genome and evolution of African mole rats.</title>
        <authorList>
            <person name="Gladyshev V.N."/>
            <person name="Fang X."/>
        </authorList>
    </citation>
    <scope>NUCLEOTIDE SEQUENCE [LARGE SCALE GENOMIC DNA]</scope>
    <source>
        <tissue evidence="1">Liver</tissue>
    </source>
</reference>
<evidence type="ECO:0000313" key="1">
    <source>
        <dbReference type="EMBL" id="KFO33916.1"/>
    </source>
</evidence>
<evidence type="ECO:0000313" key="2">
    <source>
        <dbReference type="Proteomes" id="UP000028990"/>
    </source>
</evidence>
<dbReference type="PROSITE" id="PS51257">
    <property type="entry name" value="PROKAR_LIPOPROTEIN"/>
    <property type="match status" value="1"/>
</dbReference>
<organism evidence="1 2">
    <name type="scientific">Fukomys damarensis</name>
    <name type="common">Damaraland mole rat</name>
    <name type="synonym">Cryptomys damarensis</name>
    <dbReference type="NCBI Taxonomy" id="885580"/>
    <lineage>
        <taxon>Eukaryota</taxon>
        <taxon>Metazoa</taxon>
        <taxon>Chordata</taxon>
        <taxon>Craniata</taxon>
        <taxon>Vertebrata</taxon>
        <taxon>Euteleostomi</taxon>
        <taxon>Mammalia</taxon>
        <taxon>Eutheria</taxon>
        <taxon>Euarchontoglires</taxon>
        <taxon>Glires</taxon>
        <taxon>Rodentia</taxon>
        <taxon>Hystricomorpha</taxon>
        <taxon>Bathyergidae</taxon>
        <taxon>Fukomys</taxon>
    </lineage>
</organism>
<dbReference type="AlphaFoldDB" id="A0A091EEV2"/>
<sequence>MRNVPGEGRYVLTSVPGESAAAHVLGLVACDLGMVACAHRESLPRILEQRNQSPFSDRLALLEGHNQPLLLSVPPGRDSILVEDKVGDRQRSLPRPGSPLSSPALLWKEEANLHCTYHLSGSWKPCLLGKYLTLDTKSEV</sequence>
<protein>
    <submittedName>
        <fullName evidence="1">Uncharacterized protein</fullName>
    </submittedName>
</protein>
<name>A0A091EEV2_FUKDA</name>
<accession>A0A091EEV2</accession>
<dbReference type="Proteomes" id="UP000028990">
    <property type="component" value="Unassembled WGS sequence"/>
</dbReference>
<dbReference type="EMBL" id="KN122047">
    <property type="protein sequence ID" value="KFO33916.1"/>
    <property type="molecule type" value="Genomic_DNA"/>
</dbReference>
<proteinExistence type="predicted"/>
<keyword evidence="2" id="KW-1185">Reference proteome</keyword>
<gene>
    <name evidence="1" type="ORF">H920_04676</name>
</gene>